<dbReference type="SUPFAM" id="SSF47616">
    <property type="entry name" value="GST C-terminal domain-like"/>
    <property type="match status" value="1"/>
</dbReference>
<dbReference type="GO" id="GO:0004364">
    <property type="term" value="F:glutathione transferase activity"/>
    <property type="evidence" value="ECO:0007669"/>
    <property type="project" value="TreeGrafter"/>
</dbReference>
<protein>
    <submittedName>
        <fullName evidence="3">Glutathione S-transferase protein-like protein</fullName>
    </submittedName>
</protein>
<dbReference type="CDD" id="cd03192">
    <property type="entry name" value="GST_C_Sigma_like"/>
    <property type="match status" value="1"/>
</dbReference>
<evidence type="ECO:0000259" key="2">
    <source>
        <dbReference type="PROSITE" id="PS50405"/>
    </source>
</evidence>
<dbReference type="Gene3D" id="1.20.1050.10">
    <property type="match status" value="1"/>
</dbReference>
<keyword evidence="4" id="KW-1185">Reference proteome</keyword>
<dbReference type="Gene3D" id="3.40.30.10">
    <property type="entry name" value="Glutaredoxin"/>
    <property type="match status" value="1"/>
</dbReference>
<name>A0A8E2JLC4_9PEZI</name>
<evidence type="ECO:0000259" key="1">
    <source>
        <dbReference type="PROSITE" id="PS50404"/>
    </source>
</evidence>
<reference evidence="3 4" key="1">
    <citation type="journal article" date="2016" name="Nat. Commun.">
        <title>Ectomycorrhizal ecology is imprinted in the genome of the dominant symbiotic fungus Cenococcum geophilum.</title>
        <authorList>
            <consortium name="DOE Joint Genome Institute"/>
            <person name="Peter M."/>
            <person name="Kohler A."/>
            <person name="Ohm R.A."/>
            <person name="Kuo A."/>
            <person name="Krutzmann J."/>
            <person name="Morin E."/>
            <person name="Arend M."/>
            <person name="Barry K.W."/>
            <person name="Binder M."/>
            <person name="Choi C."/>
            <person name="Clum A."/>
            <person name="Copeland A."/>
            <person name="Grisel N."/>
            <person name="Haridas S."/>
            <person name="Kipfer T."/>
            <person name="LaButti K."/>
            <person name="Lindquist E."/>
            <person name="Lipzen A."/>
            <person name="Maire R."/>
            <person name="Meier B."/>
            <person name="Mihaltcheva S."/>
            <person name="Molinier V."/>
            <person name="Murat C."/>
            <person name="Poggeler S."/>
            <person name="Quandt C.A."/>
            <person name="Sperisen C."/>
            <person name="Tritt A."/>
            <person name="Tisserant E."/>
            <person name="Crous P.W."/>
            <person name="Henrissat B."/>
            <person name="Nehls U."/>
            <person name="Egli S."/>
            <person name="Spatafora J.W."/>
            <person name="Grigoriev I.V."/>
            <person name="Martin F.M."/>
        </authorList>
    </citation>
    <scope>NUCLEOTIDE SEQUENCE [LARGE SCALE GENOMIC DNA]</scope>
    <source>
        <strain evidence="3 4">CBS 207.34</strain>
    </source>
</reference>
<dbReference type="Proteomes" id="UP000250140">
    <property type="component" value="Unassembled WGS sequence"/>
</dbReference>
<evidence type="ECO:0000313" key="3">
    <source>
        <dbReference type="EMBL" id="OCL01640.1"/>
    </source>
</evidence>
<dbReference type="GO" id="GO:0006749">
    <property type="term" value="P:glutathione metabolic process"/>
    <property type="evidence" value="ECO:0007669"/>
    <property type="project" value="TreeGrafter"/>
</dbReference>
<gene>
    <name evidence="3" type="ORF">AOQ84DRAFT_357784</name>
</gene>
<accession>A0A8E2JLC4</accession>
<dbReference type="PROSITE" id="PS50404">
    <property type="entry name" value="GST_NTER"/>
    <property type="match status" value="1"/>
</dbReference>
<dbReference type="EMBL" id="KV751096">
    <property type="protein sequence ID" value="OCL01640.1"/>
    <property type="molecule type" value="Genomic_DNA"/>
</dbReference>
<dbReference type="PANTHER" id="PTHR11571:SF263">
    <property type="entry name" value="GLUTATHIONE S-TRANSFERASE"/>
    <property type="match status" value="1"/>
</dbReference>
<dbReference type="InterPro" id="IPR004046">
    <property type="entry name" value="GST_C"/>
</dbReference>
<keyword evidence="3" id="KW-0808">Transferase</keyword>
<dbReference type="InterPro" id="IPR036249">
    <property type="entry name" value="Thioredoxin-like_sf"/>
</dbReference>
<dbReference type="SUPFAM" id="SSF52833">
    <property type="entry name" value="Thioredoxin-like"/>
    <property type="match status" value="1"/>
</dbReference>
<dbReference type="Pfam" id="PF14497">
    <property type="entry name" value="GST_C_3"/>
    <property type="match status" value="1"/>
</dbReference>
<feature type="domain" description="GST C-terminal" evidence="2">
    <location>
        <begin position="114"/>
        <end position="264"/>
    </location>
</feature>
<dbReference type="PROSITE" id="PS50405">
    <property type="entry name" value="GST_CTER"/>
    <property type="match status" value="1"/>
</dbReference>
<sequence>MSTEPTPKRPRTNPTYELLYHPSIPGRGEFVRLAFEAASIPYNDVANNDKKGYSVVQAACSPKSTGDADGNPPAFAPPALRVPGAGKDGKTLLIYQTPNILMYLGPHLGLAPEDEAERLWVNQNMLTALDLNNEAHDTHHPVAVMQYYEDQKEEALKKAKDFRENRIPKYFSFFERVLKGNEESGQGKYLIGNKLTYADTTLWQVMDGLHFAFPKEIEARSKDYPLLFGTFYPNIKEEKHLKEYLASDRRLPYSMGIFRHYPELDRQ</sequence>
<dbReference type="InterPro" id="IPR036282">
    <property type="entry name" value="Glutathione-S-Trfase_C_sf"/>
</dbReference>
<dbReference type="OrthoDB" id="414243at2759"/>
<proteinExistence type="predicted"/>
<evidence type="ECO:0000313" key="4">
    <source>
        <dbReference type="Proteomes" id="UP000250140"/>
    </source>
</evidence>
<dbReference type="PANTHER" id="PTHR11571">
    <property type="entry name" value="GLUTATHIONE S-TRANSFERASE"/>
    <property type="match status" value="1"/>
</dbReference>
<dbReference type="InterPro" id="IPR004045">
    <property type="entry name" value="Glutathione_S-Trfase_N"/>
</dbReference>
<dbReference type="AlphaFoldDB" id="A0A8E2JLC4"/>
<organism evidence="3 4">
    <name type="scientific">Glonium stellatum</name>
    <dbReference type="NCBI Taxonomy" id="574774"/>
    <lineage>
        <taxon>Eukaryota</taxon>
        <taxon>Fungi</taxon>
        <taxon>Dikarya</taxon>
        <taxon>Ascomycota</taxon>
        <taxon>Pezizomycotina</taxon>
        <taxon>Dothideomycetes</taxon>
        <taxon>Pleosporomycetidae</taxon>
        <taxon>Gloniales</taxon>
        <taxon>Gloniaceae</taxon>
        <taxon>Glonium</taxon>
    </lineage>
</organism>
<feature type="domain" description="GST N-terminal" evidence="1">
    <location>
        <begin position="15"/>
        <end position="112"/>
    </location>
</feature>
<dbReference type="FunFam" id="1.20.1050.10:FF:000051">
    <property type="entry name" value="Glutathione S-transferase"/>
    <property type="match status" value="1"/>
</dbReference>
<dbReference type="InterPro" id="IPR010987">
    <property type="entry name" value="Glutathione-S-Trfase_C-like"/>
</dbReference>
<dbReference type="InterPro" id="IPR050213">
    <property type="entry name" value="GST_superfamily"/>
</dbReference>